<dbReference type="EMBL" id="BGZK01001130">
    <property type="protein sequence ID" value="GBP72025.1"/>
    <property type="molecule type" value="Genomic_DNA"/>
</dbReference>
<gene>
    <name evidence="1" type="ORF">EVAR_51274_1</name>
</gene>
<evidence type="ECO:0000313" key="2">
    <source>
        <dbReference type="Proteomes" id="UP000299102"/>
    </source>
</evidence>
<accession>A0A4C1YCF3</accession>
<dbReference type="Proteomes" id="UP000299102">
    <property type="component" value="Unassembled WGS sequence"/>
</dbReference>
<evidence type="ECO:0000313" key="1">
    <source>
        <dbReference type="EMBL" id="GBP72025.1"/>
    </source>
</evidence>
<proteinExistence type="predicted"/>
<keyword evidence="2" id="KW-1185">Reference proteome</keyword>
<sequence>MTSWTTAGRPWSNAPLSRHSLPIIDLQNAHRLEESAVNRESIASLELYQISGNINTTDEMIHAITSLTSQKCITGECSTQAPTTDGCRWSMSMSILDPKLNLDLHINSVREEPIEIECNHSISDIVDSTRCQKPKRRRRPLGTSVRPTGLAHQTRTITPLIRGRLSLPPLPPVAT</sequence>
<name>A0A4C1YCF3_EUMVA</name>
<reference evidence="1 2" key="1">
    <citation type="journal article" date="2019" name="Commun. Biol.">
        <title>The bagworm genome reveals a unique fibroin gene that provides high tensile strength.</title>
        <authorList>
            <person name="Kono N."/>
            <person name="Nakamura H."/>
            <person name="Ohtoshi R."/>
            <person name="Tomita M."/>
            <person name="Numata K."/>
            <person name="Arakawa K."/>
        </authorList>
    </citation>
    <scope>NUCLEOTIDE SEQUENCE [LARGE SCALE GENOMIC DNA]</scope>
</reference>
<protein>
    <submittedName>
        <fullName evidence="1">Uncharacterized protein</fullName>
    </submittedName>
</protein>
<comment type="caution">
    <text evidence="1">The sequence shown here is derived from an EMBL/GenBank/DDBJ whole genome shotgun (WGS) entry which is preliminary data.</text>
</comment>
<organism evidence="1 2">
    <name type="scientific">Eumeta variegata</name>
    <name type="common">Bagworm moth</name>
    <name type="synonym">Eumeta japonica</name>
    <dbReference type="NCBI Taxonomy" id="151549"/>
    <lineage>
        <taxon>Eukaryota</taxon>
        <taxon>Metazoa</taxon>
        <taxon>Ecdysozoa</taxon>
        <taxon>Arthropoda</taxon>
        <taxon>Hexapoda</taxon>
        <taxon>Insecta</taxon>
        <taxon>Pterygota</taxon>
        <taxon>Neoptera</taxon>
        <taxon>Endopterygota</taxon>
        <taxon>Lepidoptera</taxon>
        <taxon>Glossata</taxon>
        <taxon>Ditrysia</taxon>
        <taxon>Tineoidea</taxon>
        <taxon>Psychidae</taxon>
        <taxon>Oiketicinae</taxon>
        <taxon>Eumeta</taxon>
    </lineage>
</organism>
<dbReference type="AlphaFoldDB" id="A0A4C1YCF3"/>